<feature type="transmembrane region" description="Helical" evidence="1">
    <location>
        <begin position="27"/>
        <end position="49"/>
    </location>
</feature>
<proteinExistence type="predicted"/>
<dbReference type="OrthoDB" id="10255969at2759"/>
<keyword evidence="1" id="KW-0812">Transmembrane</keyword>
<dbReference type="EMBL" id="CADCXU010036174">
    <property type="protein sequence ID" value="CAB0020994.1"/>
    <property type="molecule type" value="Genomic_DNA"/>
</dbReference>
<protein>
    <submittedName>
        <fullName evidence="2">Uncharacterized protein</fullName>
    </submittedName>
</protein>
<organism evidence="2 3">
    <name type="scientific">Nesidiocoris tenuis</name>
    <dbReference type="NCBI Taxonomy" id="355587"/>
    <lineage>
        <taxon>Eukaryota</taxon>
        <taxon>Metazoa</taxon>
        <taxon>Ecdysozoa</taxon>
        <taxon>Arthropoda</taxon>
        <taxon>Hexapoda</taxon>
        <taxon>Insecta</taxon>
        <taxon>Pterygota</taxon>
        <taxon>Neoptera</taxon>
        <taxon>Paraneoptera</taxon>
        <taxon>Hemiptera</taxon>
        <taxon>Heteroptera</taxon>
        <taxon>Panheteroptera</taxon>
        <taxon>Cimicomorpha</taxon>
        <taxon>Miridae</taxon>
        <taxon>Dicyphina</taxon>
        <taxon>Nesidiocoris</taxon>
    </lineage>
</organism>
<keyword evidence="1" id="KW-1133">Transmembrane helix</keyword>
<name>A0A6H5HSB5_9HEMI</name>
<dbReference type="Proteomes" id="UP000479000">
    <property type="component" value="Unassembled WGS sequence"/>
</dbReference>
<gene>
    <name evidence="2" type="ORF">NTEN_LOCUS24519</name>
</gene>
<evidence type="ECO:0000313" key="3">
    <source>
        <dbReference type="Proteomes" id="UP000479000"/>
    </source>
</evidence>
<dbReference type="PANTHER" id="PTHR43038:SF3">
    <property type="entry name" value="ABC TRANSPORTER G FAMILY MEMBER 20 ISOFORM X1"/>
    <property type="match status" value="1"/>
</dbReference>
<dbReference type="AlphaFoldDB" id="A0A6H5HSB5"/>
<reference evidence="2 3" key="1">
    <citation type="submission" date="2020-02" db="EMBL/GenBank/DDBJ databases">
        <authorList>
            <person name="Ferguson B K."/>
        </authorList>
    </citation>
    <scope>NUCLEOTIDE SEQUENCE [LARGE SCALE GENOMIC DNA]</scope>
</reference>
<keyword evidence="1" id="KW-0472">Membrane</keyword>
<keyword evidence="3" id="KW-1185">Reference proteome</keyword>
<evidence type="ECO:0000256" key="1">
    <source>
        <dbReference type="SAM" id="Phobius"/>
    </source>
</evidence>
<accession>A0A6H5HSB5</accession>
<evidence type="ECO:0000313" key="2">
    <source>
        <dbReference type="EMBL" id="CAB0020994.1"/>
    </source>
</evidence>
<dbReference type="PANTHER" id="PTHR43038">
    <property type="entry name" value="ATP-BINDING CASSETTE, SUB-FAMILY H, MEMBER 1"/>
    <property type="match status" value="1"/>
</dbReference>
<sequence length="507" mass="58174">MEERQSGATARSVAAGVTPFELMASHLMIQISIHFLQLLSSSLLMYVFLKYEFHNPYVGLGLLFTLGFPGIAMFSARPITLLKRNPNNLQFFQYIALLGLLQNDNHERKSTTGHTSPWGVQNLRWAVVRPTRTQHDRQPRHYPGSERIFLSDLVTVQMALYERMNTFETLSYYGNIAGMSDEEIKKRSDYLIKFLEIPTAVKDNISLSIWSYLIHLTEKENKTVVITTHYIEETSQAHKSNSVHRPGTDNDDTLRAFCRTRRTVTLQIGRRQRRIPVRVERMRTVAAAEKRVVRLRQFELPFFEKSRKQTNLSGVTPFEMMISHLVVQMIIHTLQMASASLMMYGFLGYDIRNIPITLTLVFTQGFPGIAFCVTPGKASITDDPDETLSSSLLDFSSKLRRFSDSAAGKSLKVLAMLLCARVTSLRYLSNHGIVNRSYTRFMRIVSRWKFYDSRQFTLIQQYQIEMICVRLQNIFCRSALLSRIGRIRTPSVDAVQGIHGKTAPHLR</sequence>
<feature type="transmembrane region" description="Helical" evidence="1">
    <location>
        <begin position="56"/>
        <end position="76"/>
    </location>
</feature>